<evidence type="ECO:0008006" key="3">
    <source>
        <dbReference type="Google" id="ProtNLM"/>
    </source>
</evidence>
<dbReference type="PROSITE" id="PS00409">
    <property type="entry name" value="PROKAR_NTER_METHYL"/>
    <property type="match status" value="1"/>
</dbReference>
<proteinExistence type="predicted"/>
<dbReference type="NCBIfam" id="TIGR02532">
    <property type="entry name" value="IV_pilin_GFxxxE"/>
    <property type="match status" value="1"/>
</dbReference>
<dbReference type="InterPro" id="IPR032092">
    <property type="entry name" value="PilW"/>
</dbReference>
<dbReference type="EMBL" id="MLJW01000153">
    <property type="protein sequence ID" value="OIQ96199.1"/>
    <property type="molecule type" value="Genomic_DNA"/>
</dbReference>
<name>A0A1J5RW32_9ZZZZ</name>
<keyword evidence="1" id="KW-1133">Transmembrane helix</keyword>
<dbReference type="Pfam" id="PF07963">
    <property type="entry name" value="N_methyl"/>
    <property type="match status" value="1"/>
</dbReference>
<comment type="caution">
    <text evidence="2">The sequence shown here is derived from an EMBL/GenBank/DDBJ whole genome shotgun (WGS) entry which is preliminary data.</text>
</comment>
<evidence type="ECO:0000313" key="2">
    <source>
        <dbReference type="EMBL" id="OIQ96199.1"/>
    </source>
</evidence>
<gene>
    <name evidence="2" type="ORF">GALL_218280</name>
</gene>
<dbReference type="InterPro" id="IPR012902">
    <property type="entry name" value="N_methyl_site"/>
</dbReference>
<protein>
    <recommendedName>
        <fullName evidence="3">Type IV pilus assembly protein PilW</fullName>
    </recommendedName>
</protein>
<feature type="transmembrane region" description="Helical" evidence="1">
    <location>
        <begin position="12"/>
        <end position="30"/>
    </location>
</feature>
<organism evidence="2">
    <name type="scientific">mine drainage metagenome</name>
    <dbReference type="NCBI Taxonomy" id="410659"/>
    <lineage>
        <taxon>unclassified sequences</taxon>
        <taxon>metagenomes</taxon>
        <taxon>ecological metagenomes</taxon>
    </lineage>
</organism>
<dbReference type="Pfam" id="PF16074">
    <property type="entry name" value="PilW"/>
    <property type="match status" value="1"/>
</dbReference>
<keyword evidence="1" id="KW-0812">Transmembrane</keyword>
<dbReference type="AlphaFoldDB" id="A0A1J5RW32"/>
<reference evidence="2" key="1">
    <citation type="submission" date="2016-10" db="EMBL/GenBank/DDBJ databases">
        <title>Sequence of Gallionella enrichment culture.</title>
        <authorList>
            <person name="Poehlein A."/>
            <person name="Muehling M."/>
            <person name="Daniel R."/>
        </authorList>
    </citation>
    <scope>NUCLEOTIDE SEQUENCE</scope>
</reference>
<sequence>MTRQRGFSLIEILVGLIIGLIGVVVIMQMLETTEHQKRTTLSGGDAQINGTLGLYSLSQDLRLAGYGFASVNVLNCAVNVYNSARSPSNFSFSAAPVVINPTGIPAGDAGSDVIQIAYGNSDGVVEGATLATNSSFPTIGLNNVAALAPNEFIVLAEAGKACWLGQITPTTPASTSVISTAANQWNPAAGPGVTYSSAAHLFDLGLAPQVAVYAVRSGNLTRCDLLNSPCEDATRTGDPTVWPTITAGIVGLRASYGRDTAAGSLATSADIPDTWDQLSDTEDASDNPTNACSWARIPAVAVALLARSNQFEKTTVTATVPTYRVGATGSFDLSGIPNWQNYRYKVFQTLIPLRNILWMDKTGC</sequence>
<accession>A0A1J5RW32</accession>
<dbReference type="GO" id="GO:0043683">
    <property type="term" value="P:type IV pilus assembly"/>
    <property type="evidence" value="ECO:0007669"/>
    <property type="project" value="InterPro"/>
</dbReference>
<keyword evidence="1" id="KW-0472">Membrane</keyword>
<evidence type="ECO:0000256" key="1">
    <source>
        <dbReference type="SAM" id="Phobius"/>
    </source>
</evidence>